<keyword evidence="7" id="KW-1185">Reference proteome</keyword>
<protein>
    <submittedName>
        <fullName evidence="6">WD40-repeat-containing domain protein</fullName>
    </submittedName>
</protein>
<evidence type="ECO:0000256" key="2">
    <source>
        <dbReference type="ARBA" id="ARBA00022737"/>
    </source>
</evidence>
<evidence type="ECO:0000313" key="6">
    <source>
        <dbReference type="EMBL" id="KAF6744590.1"/>
    </source>
</evidence>
<dbReference type="PANTHER" id="PTHR19848:SF8">
    <property type="entry name" value="F-BOX AND WD REPEAT DOMAIN CONTAINING 7"/>
    <property type="match status" value="1"/>
</dbReference>
<dbReference type="InterPro" id="IPR027417">
    <property type="entry name" value="P-loop_NTPase"/>
</dbReference>
<dbReference type="Gene3D" id="3.40.50.300">
    <property type="entry name" value="P-loop containing nucleotide triphosphate hydrolases"/>
    <property type="match status" value="1"/>
</dbReference>
<feature type="repeat" description="WD" evidence="3">
    <location>
        <begin position="1138"/>
        <end position="1179"/>
    </location>
</feature>
<feature type="repeat" description="WD" evidence="3">
    <location>
        <begin position="1180"/>
        <end position="1221"/>
    </location>
</feature>
<dbReference type="PROSITE" id="PS00678">
    <property type="entry name" value="WD_REPEATS_1"/>
    <property type="match status" value="7"/>
</dbReference>
<dbReference type="InterPro" id="IPR007111">
    <property type="entry name" value="NACHT_NTPase"/>
</dbReference>
<dbReference type="PROSITE" id="PS50082">
    <property type="entry name" value="WD_REPEATS_2"/>
    <property type="match status" value="11"/>
</dbReference>
<dbReference type="Gene3D" id="2.130.10.10">
    <property type="entry name" value="YVTN repeat-like/Quinoprotein amine dehydrogenase"/>
    <property type="match status" value="5"/>
</dbReference>
<comment type="caution">
    <text evidence="6">The sequence shown here is derived from an EMBL/GenBank/DDBJ whole genome shotgun (WGS) entry which is preliminary data.</text>
</comment>
<gene>
    <name evidence="6" type="ORF">DFP72DRAFT_1176836</name>
</gene>
<dbReference type="InterPro" id="IPR056884">
    <property type="entry name" value="NPHP3-like_N"/>
</dbReference>
<dbReference type="CDD" id="cd00200">
    <property type="entry name" value="WD40"/>
    <property type="match status" value="2"/>
</dbReference>
<feature type="repeat" description="WD" evidence="3">
    <location>
        <begin position="1432"/>
        <end position="1473"/>
    </location>
</feature>
<proteinExistence type="predicted"/>
<dbReference type="SUPFAM" id="SSF50978">
    <property type="entry name" value="WD40 repeat-like"/>
    <property type="match status" value="2"/>
</dbReference>
<dbReference type="PRINTS" id="PR00320">
    <property type="entry name" value="GPROTEINBRPT"/>
</dbReference>
<keyword evidence="2" id="KW-0677">Repeat</keyword>
<feature type="region of interest" description="Disordered" evidence="4">
    <location>
        <begin position="281"/>
        <end position="311"/>
    </location>
</feature>
<dbReference type="SUPFAM" id="SSF52540">
    <property type="entry name" value="P-loop containing nucleoside triphosphate hydrolases"/>
    <property type="match status" value="1"/>
</dbReference>
<sequence>MPTLGPSKLADQQRPAPPDQLLILSTVFVAIYTARFPESMTVGPCPALNLIERRVANMETLGTGREKVKRRRWVDTDREKYMEGVVGGMHAGNQDRGGVTYQLSDTPPTPNPPSSAFRPRKGALYLLEWQILSPIVLLTMQQASFAIADWFASAQHTRKHRSLGTWLRDKWNGFKLSLSRTTSLQEPSNLGGGITVPIRAASQQDLTQDIRRGPSRKRTISMSGLDANRVDLQGVETAPPTAKTPINDSAQDLPENHSKRPSSSLPGLQDATRVDHHEIDATLPPATSPMNERNNDGGVEPRGPAGAPTQPSAMKVALNFTGTLLKRLPDIVDGNPIKMASSLAKAIVEITTAVKDNMDTVERRIASTGAQLGIVDKALDDPTTYDEKKNSWLMEFKRALEGEFAKLSQLSEEWLARKILDHEDEKGRIAAIFERVNEARIQFELGTGIAVYRAVNVIQNDLKLLLLDRLKASRRADHKYHIGAKDRETLIRAVCTPGTRVDILSGAVEWGNDTSPECPSIYWLFGPAGSGKTTIAFTLARRFELTGDEDDAIKLGGNFFCSRLFDETRTVTQIVPTIVYHLALRCAAFAETLRVSASFDVIDQDPATQLKELLVDPWCKSRSKADDGSSKPKHYLIVVDALDEIDGKDGSEFLRALLDVIRENKLPSLKFFITSRSDPDLVARVEAFERKEWCRLQDVEREIVSGDIAKYLQTNLPHFKDSGEMDLLLTFSGGLFICAVTLVRHLGRLQGHEQRRVIASLFSQSPNLQNSALSATRLLDVLYSQIVSEAFAEFDTDLRFDRLRILHTFLSTPERTTTTIVASLLFPEDLTLANAPEFSSVKVVDDVLSRLHAVLYADEKKLILSYHKSFTDFLFDPDRSKEFCCSQAALHERLAEGCFRIMKAGLRFNIANVPSSFLLDSENTELVEQVNRNINDDLAYSCRQWGFHLSVATPATESESLVLMLSDFLQLQACRLTTVYEQKDTALALLCGQAASFALVFSASPASASTPHLYISALATWHGREDICEMWRSYFPKVPTLTTRGARATSMLMEINVGSEVNAVAVSGDGRIIASGANDGLVRLWDATTGKAQCKLKGHRDQVTSVAFSPDGTRIVSGSGDRTVRVWDASTGVMLSVLEGHSRWVSSVAFSRDGTRIVSGSYDKTLRVWDASTGMALSVLEDHRSSATSVAFSWDGTRIVSGSYDRTVRVWDALTGMVLNVLEGHTGWLYSVAFSRDGTRIVSGARDSTVRVWDAPTGMALSVLEGHSLCVKSVAFSRDGTRIVSGSDDMTLRVWDALTGMALSVLEGHTGRVTSVAFSWDATQIVSASWDKTVRVWDASTGMAMSVLEGHSGCVTSVAFSQDGTQIVSASWDKTVRVWDVSTGMVLSVLEGHTNRVTSIAFSQDGTRIVSGSEDETVRMWDASAGMVLSVLEGHSRWVSSVAFSRDGTRIVSGSDDKTVRVWDVLTGTALRVLEGHSDRVHSVEFSQDGTRIISGSWDNTVRVWDLHPIYIDEIALSTGSRTGWLLSTPANNRLMFVPSGANLPQSPCTLLISTEIPFSTVQIRHAMLGTEWAQCYSPPSSN</sequence>
<dbReference type="InterPro" id="IPR001680">
    <property type="entry name" value="WD40_rpt"/>
</dbReference>
<keyword evidence="1 3" id="KW-0853">WD repeat</keyword>
<evidence type="ECO:0000256" key="4">
    <source>
        <dbReference type="SAM" id="MobiDB-lite"/>
    </source>
</evidence>
<name>A0A8H6LVW0_9AGAR</name>
<dbReference type="Pfam" id="PF00400">
    <property type="entry name" value="WD40"/>
    <property type="match status" value="11"/>
</dbReference>
<reference evidence="6 7" key="1">
    <citation type="submission" date="2020-07" db="EMBL/GenBank/DDBJ databases">
        <title>Comparative genomics of pyrophilous fungi reveals a link between fire events and developmental genes.</title>
        <authorList>
            <consortium name="DOE Joint Genome Institute"/>
            <person name="Steindorff A.S."/>
            <person name="Carver A."/>
            <person name="Calhoun S."/>
            <person name="Stillman K."/>
            <person name="Liu H."/>
            <person name="Lipzen A."/>
            <person name="Pangilinan J."/>
            <person name="Labutti K."/>
            <person name="Bruns T.D."/>
            <person name="Grigoriev I.V."/>
        </authorList>
    </citation>
    <scope>NUCLEOTIDE SEQUENCE [LARGE SCALE GENOMIC DNA]</scope>
    <source>
        <strain evidence="6 7">CBS 144469</strain>
    </source>
</reference>
<organism evidence="6 7">
    <name type="scientific">Ephemerocybe angulata</name>
    <dbReference type="NCBI Taxonomy" id="980116"/>
    <lineage>
        <taxon>Eukaryota</taxon>
        <taxon>Fungi</taxon>
        <taxon>Dikarya</taxon>
        <taxon>Basidiomycota</taxon>
        <taxon>Agaricomycotina</taxon>
        <taxon>Agaricomycetes</taxon>
        <taxon>Agaricomycetidae</taxon>
        <taxon>Agaricales</taxon>
        <taxon>Agaricineae</taxon>
        <taxon>Psathyrellaceae</taxon>
        <taxon>Ephemerocybe</taxon>
    </lineage>
</organism>
<dbReference type="SMART" id="SM00320">
    <property type="entry name" value="WD40"/>
    <property type="match status" value="11"/>
</dbReference>
<feature type="repeat" description="WD" evidence="3">
    <location>
        <begin position="1096"/>
        <end position="1137"/>
    </location>
</feature>
<dbReference type="PANTHER" id="PTHR19848">
    <property type="entry name" value="WD40 REPEAT PROTEIN"/>
    <property type="match status" value="1"/>
</dbReference>
<evidence type="ECO:0000259" key="5">
    <source>
        <dbReference type="PROSITE" id="PS50837"/>
    </source>
</evidence>
<dbReference type="InterPro" id="IPR036322">
    <property type="entry name" value="WD40_repeat_dom_sf"/>
</dbReference>
<feature type="repeat" description="WD" evidence="3">
    <location>
        <begin position="1306"/>
        <end position="1347"/>
    </location>
</feature>
<feature type="repeat" description="WD" evidence="3">
    <location>
        <begin position="1222"/>
        <end position="1263"/>
    </location>
</feature>
<feature type="repeat" description="WD" evidence="3">
    <location>
        <begin position="1390"/>
        <end position="1431"/>
    </location>
</feature>
<accession>A0A8H6LVW0</accession>
<feature type="domain" description="NACHT" evidence="5">
    <location>
        <begin position="520"/>
        <end position="678"/>
    </location>
</feature>
<dbReference type="OrthoDB" id="3266532at2759"/>
<feature type="repeat" description="WD" evidence="3">
    <location>
        <begin position="1348"/>
        <end position="1389"/>
    </location>
</feature>
<dbReference type="InterPro" id="IPR015943">
    <property type="entry name" value="WD40/YVTN_repeat-like_dom_sf"/>
</dbReference>
<feature type="repeat" description="WD" evidence="3">
    <location>
        <begin position="1061"/>
        <end position="1095"/>
    </location>
</feature>
<dbReference type="InterPro" id="IPR020472">
    <property type="entry name" value="WD40_PAC1"/>
</dbReference>
<feature type="region of interest" description="Disordered" evidence="4">
    <location>
        <begin position="205"/>
        <end position="269"/>
    </location>
</feature>
<evidence type="ECO:0000313" key="7">
    <source>
        <dbReference type="Proteomes" id="UP000521943"/>
    </source>
</evidence>
<dbReference type="Proteomes" id="UP000521943">
    <property type="component" value="Unassembled WGS sequence"/>
</dbReference>
<dbReference type="PROSITE" id="PS50837">
    <property type="entry name" value="NACHT"/>
    <property type="match status" value="1"/>
</dbReference>
<dbReference type="Pfam" id="PF24883">
    <property type="entry name" value="NPHP3_N"/>
    <property type="match status" value="1"/>
</dbReference>
<dbReference type="PROSITE" id="PS50294">
    <property type="entry name" value="WD_REPEATS_REGION"/>
    <property type="match status" value="11"/>
</dbReference>
<evidence type="ECO:0000256" key="1">
    <source>
        <dbReference type="ARBA" id="ARBA00022574"/>
    </source>
</evidence>
<dbReference type="InterPro" id="IPR019775">
    <property type="entry name" value="WD40_repeat_CS"/>
</dbReference>
<feature type="repeat" description="WD" evidence="3">
    <location>
        <begin position="1264"/>
        <end position="1305"/>
    </location>
</feature>
<evidence type="ECO:0000256" key="3">
    <source>
        <dbReference type="PROSITE-ProRule" id="PRU00221"/>
    </source>
</evidence>
<feature type="repeat" description="WD" evidence="3">
    <location>
        <begin position="1474"/>
        <end position="1507"/>
    </location>
</feature>
<dbReference type="EMBL" id="JACGCI010000118">
    <property type="protein sequence ID" value="KAF6744590.1"/>
    <property type="molecule type" value="Genomic_DNA"/>
</dbReference>